<dbReference type="AlphaFoldDB" id="A0A8S2MGD9"/>
<dbReference type="PANTHER" id="PTHR43290">
    <property type="entry name" value="MEVALONATE KINASE"/>
    <property type="match status" value="1"/>
</dbReference>
<keyword evidence="17" id="KW-1207">Sterol metabolism</keyword>
<keyword evidence="5 17" id="KW-0963">Cytoplasm</keyword>
<evidence type="ECO:0000256" key="18">
    <source>
        <dbReference type="SAM" id="Phobius"/>
    </source>
</evidence>
<evidence type="ECO:0000256" key="1">
    <source>
        <dbReference type="ARBA" id="ARBA00004141"/>
    </source>
</evidence>
<dbReference type="GO" id="GO:0004496">
    <property type="term" value="F:mevalonate kinase activity"/>
    <property type="evidence" value="ECO:0007669"/>
    <property type="project" value="UniProtKB-EC"/>
</dbReference>
<evidence type="ECO:0000256" key="6">
    <source>
        <dbReference type="ARBA" id="ARBA00022516"/>
    </source>
</evidence>
<dbReference type="InterPro" id="IPR006205">
    <property type="entry name" value="Mev_gal_kin"/>
</dbReference>
<comment type="similarity">
    <text evidence="3 17">Belongs to the GHMP kinase family. Mevalonate kinase subfamily.</text>
</comment>
<evidence type="ECO:0000313" key="21">
    <source>
        <dbReference type="EMBL" id="CAF3951712.1"/>
    </source>
</evidence>
<evidence type="ECO:0000256" key="15">
    <source>
        <dbReference type="ARBA" id="ARBA00023136"/>
    </source>
</evidence>
<evidence type="ECO:0000256" key="12">
    <source>
        <dbReference type="ARBA" id="ARBA00022842"/>
    </source>
</evidence>
<dbReference type="PROSITE" id="PS00627">
    <property type="entry name" value="GHMP_KINASES_ATP"/>
    <property type="match status" value="1"/>
</dbReference>
<dbReference type="InterPro" id="IPR014721">
    <property type="entry name" value="Ribsml_uS5_D2-typ_fold_subgr"/>
</dbReference>
<feature type="transmembrane region" description="Helical" evidence="18">
    <location>
        <begin position="197"/>
        <end position="221"/>
    </location>
</feature>
<evidence type="ECO:0000256" key="4">
    <source>
        <dbReference type="ARBA" id="ARBA00012103"/>
    </source>
</evidence>
<keyword evidence="9 17" id="KW-0547">Nucleotide-binding</keyword>
<dbReference type="InterPro" id="IPR020568">
    <property type="entry name" value="Ribosomal_Su5_D2-typ_SF"/>
</dbReference>
<feature type="domain" description="GHMP kinase N-terminal" evidence="19">
    <location>
        <begin position="184"/>
        <end position="256"/>
    </location>
</feature>
<proteinExistence type="inferred from homology"/>
<name>A0A8S2MGD9_9BILA</name>
<dbReference type="Pfam" id="PF04193">
    <property type="entry name" value="PQ-loop"/>
    <property type="match status" value="1"/>
</dbReference>
<evidence type="ECO:0000259" key="20">
    <source>
        <dbReference type="Pfam" id="PF08544"/>
    </source>
</evidence>
<evidence type="ECO:0000256" key="7">
    <source>
        <dbReference type="ARBA" id="ARBA00022679"/>
    </source>
</evidence>
<evidence type="ECO:0000256" key="16">
    <source>
        <dbReference type="ARBA" id="ARBA00029438"/>
    </source>
</evidence>
<accession>A0A8S2MGD9</accession>
<evidence type="ECO:0000256" key="8">
    <source>
        <dbReference type="ARBA" id="ARBA00022692"/>
    </source>
</evidence>
<evidence type="ECO:0000259" key="19">
    <source>
        <dbReference type="Pfam" id="PF00288"/>
    </source>
</evidence>
<evidence type="ECO:0000256" key="13">
    <source>
        <dbReference type="ARBA" id="ARBA00022989"/>
    </source>
</evidence>
<keyword evidence="14 17" id="KW-0443">Lipid metabolism</keyword>
<dbReference type="NCBIfam" id="TIGR00549">
    <property type="entry name" value="mevalon_kin"/>
    <property type="match status" value="1"/>
</dbReference>
<keyword evidence="17" id="KW-0753">Steroid metabolism</keyword>
<evidence type="ECO:0000256" key="2">
    <source>
        <dbReference type="ARBA" id="ARBA00004496"/>
    </source>
</evidence>
<evidence type="ECO:0000256" key="17">
    <source>
        <dbReference type="RuleBase" id="RU363087"/>
    </source>
</evidence>
<dbReference type="SUPFAM" id="SSF55060">
    <property type="entry name" value="GHMP Kinase, C-terminal domain"/>
    <property type="match status" value="1"/>
</dbReference>
<evidence type="ECO:0000256" key="14">
    <source>
        <dbReference type="ARBA" id="ARBA00023098"/>
    </source>
</evidence>
<comment type="pathway">
    <text evidence="16 17">Isoprenoid biosynthesis; isopentenyl diphosphate biosynthesis via mevalonate pathway; isopentenyl diphosphate from (R)-mevalonate: step 1/3.</text>
</comment>
<dbReference type="GO" id="GO:0016126">
    <property type="term" value="P:sterol biosynthetic process"/>
    <property type="evidence" value="ECO:0007669"/>
    <property type="project" value="UniProtKB-KW"/>
</dbReference>
<keyword evidence="13 18" id="KW-1133">Transmembrane helix</keyword>
<comment type="catalytic activity">
    <reaction evidence="17">
        <text>(R)-mevalonate + ATP = (R)-5-phosphomevalonate + ADP + H(+)</text>
        <dbReference type="Rhea" id="RHEA:17065"/>
        <dbReference type="ChEBI" id="CHEBI:15378"/>
        <dbReference type="ChEBI" id="CHEBI:30616"/>
        <dbReference type="ChEBI" id="CHEBI:36464"/>
        <dbReference type="ChEBI" id="CHEBI:58146"/>
        <dbReference type="ChEBI" id="CHEBI:456216"/>
        <dbReference type="EC" id="2.7.1.36"/>
    </reaction>
</comment>
<keyword evidence="7 17" id="KW-0808">Transferase</keyword>
<dbReference type="PRINTS" id="PR00959">
    <property type="entry name" value="MEVGALKINASE"/>
</dbReference>
<dbReference type="GO" id="GO:0005829">
    <property type="term" value="C:cytosol"/>
    <property type="evidence" value="ECO:0007669"/>
    <property type="project" value="TreeGrafter"/>
</dbReference>
<dbReference type="FunFam" id="1.20.1280.290:FF:000008">
    <property type="entry name" value="PQ-loop repeat-containing protein 1"/>
    <property type="match status" value="1"/>
</dbReference>
<keyword evidence="8 18" id="KW-0812">Transmembrane</keyword>
<evidence type="ECO:0000256" key="5">
    <source>
        <dbReference type="ARBA" id="ARBA00022490"/>
    </source>
</evidence>
<evidence type="ECO:0000256" key="10">
    <source>
        <dbReference type="ARBA" id="ARBA00022777"/>
    </source>
</evidence>
<comment type="caution">
    <text evidence="21">The sequence shown here is derived from an EMBL/GenBank/DDBJ whole genome shotgun (WGS) entry which is preliminary data.</text>
</comment>
<reference evidence="21" key="1">
    <citation type="submission" date="2021-02" db="EMBL/GenBank/DDBJ databases">
        <authorList>
            <person name="Nowell W R."/>
        </authorList>
    </citation>
    <scope>NUCLEOTIDE SEQUENCE</scope>
</reference>
<dbReference type="Proteomes" id="UP000681720">
    <property type="component" value="Unassembled WGS sequence"/>
</dbReference>
<dbReference type="SUPFAM" id="SSF54211">
    <property type="entry name" value="Ribosomal protein S5 domain 2-like"/>
    <property type="match status" value="1"/>
</dbReference>
<dbReference type="InterPro" id="IPR013750">
    <property type="entry name" value="GHMP_kinase_C_dom"/>
</dbReference>
<keyword evidence="6 17" id="KW-0444">Lipid biosynthesis</keyword>
<sequence>MAEISSIFAATVRVVSQALMIFGGVVPYIPQYLIIKSSQNAEGFSNYVCLTLLIANILRVEFWFGKHFETPLLVQSIVMILSIKITLLKMKKTVIVSSPGKLIIGGEHAVVYGRRALVTSIGMRLYMQLTEEEQTNESTSPLLKVSFQDTNQQHLIDLSNIQNSYPIEIQGILFVYNRFKSFVSDRSQLNIQVHSEIPIGAGLGSSAAFSVCLVGCFYLLYHKTLNREDINELSYKVECIFHGTPSGIDNTISTYGQSLVYCRAVKKHINFRLSNLAIIDTGIPKSTKRMVELVRLFVESNQQEGERILNDVERCVDSMIEHSEQIGQLFQENQQLLKCLGVSTLEIDNIIEILAKKNILAKITGAGGGGCLIALTSCFTKDQILDLLQDNHIKSIAFVECGVEGLREEQTF</sequence>
<gene>
    <name evidence="21" type="ORF">GIL414_LOCUS9135</name>
</gene>
<organism evidence="21 22">
    <name type="scientific">Rotaria magnacalcarata</name>
    <dbReference type="NCBI Taxonomy" id="392030"/>
    <lineage>
        <taxon>Eukaryota</taxon>
        <taxon>Metazoa</taxon>
        <taxon>Spiralia</taxon>
        <taxon>Gnathifera</taxon>
        <taxon>Rotifera</taxon>
        <taxon>Eurotatoria</taxon>
        <taxon>Bdelloidea</taxon>
        <taxon>Philodinida</taxon>
        <taxon>Philodinidae</taxon>
        <taxon>Rotaria</taxon>
    </lineage>
</organism>
<evidence type="ECO:0000256" key="9">
    <source>
        <dbReference type="ARBA" id="ARBA00022741"/>
    </source>
</evidence>
<keyword evidence="17" id="KW-0752">Steroid biosynthesis</keyword>
<keyword evidence="17" id="KW-0756">Sterol biosynthesis</keyword>
<keyword evidence="15 18" id="KW-0472">Membrane</keyword>
<dbReference type="Pfam" id="PF00288">
    <property type="entry name" value="GHMP_kinases_N"/>
    <property type="match status" value="1"/>
</dbReference>
<dbReference type="Gene3D" id="3.30.230.10">
    <property type="match status" value="1"/>
</dbReference>
<dbReference type="InterPro" id="IPR006603">
    <property type="entry name" value="PQ-loop_rpt"/>
</dbReference>
<dbReference type="GO" id="GO:0005524">
    <property type="term" value="F:ATP binding"/>
    <property type="evidence" value="ECO:0007669"/>
    <property type="project" value="UniProtKB-KW"/>
</dbReference>
<dbReference type="GO" id="GO:0016020">
    <property type="term" value="C:membrane"/>
    <property type="evidence" value="ECO:0007669"/>
    <property type="project" value="UniProtKB-SubCell"/>
</dbReference>
<feature type="transmembrane region" description="Helical" evidence="18">
    <location>
        <begin position="14"/>
        <end position="35"/>
    </location>
</feature>
<dbReference type="GO" id="GO:0019287">
    <property type="term" value="P:isopentenyl diphosphate biosynthetic process, mevalonate pathway"/>
    <property type="evidence" value="ECO:0007669"/>
    <property type="project" value="TreeGrafter"/>
</dbReference>
<dbReference type="EC" id="2.7.1.36" evidence="4 17"/>
<protein>
    <recommendedName>
        <fullName evidence="4 17">Mevalonate kinase</fullName>
        <shortName evidence="17">MK</shortName>
        <ecNumber evidence="4 17">2.7.1.36</ecNumber>
    </recommendedName>
</protein>
<dbReference type="InterPro" id="IPR036554">
    <property type="entry name" value="GHMP_kinase_C_sf"/>
</dbReference>
<evidence type="ECO:0000256" key="3">
    <source>
        <dbReference type="ARBA" id="ARBA00006495"/>
    </source>
</evidence>
<keyword evidence="12" id="KW-0460">Magnesium</keyword>
<dbReference type="InterPro" id="IPR006204">
    <property type="entry name" value="GHMP_kinase_N_dom"/>
</dbReference>
<keyword evidence="10 17" id="KW-0418">Kinase</keyword>
<dbReference type="InterPro" id="IPR006203">
    <property type="entry name" value="GHMP_knse_ATP-bd_CS"/>
</dbReference>
<dbReference type="Gene3D" id="3.30.70.890">
    <property type="entry name" value="GHMP kinase, C-terminal domain"/>
    <property type="match status" value="1"/>
</dbReference>
<evidence type="ECO:0000256" key="11">
    <source>
        <dbReference type="ARBA" id="ARBA00022840"/>
    </source>
</evidence>
<dbReference type="PANTHER" id="PTHR43290:SF2">
    <property type="entry name" value="MEVALONATE KINASE"/>
    <property type="match status" value="1"/>
</dbReference>
<comment type="subcellular location">
    <subcellularLocation>
        <location evidence="2 17">Cytoplasm</location>
    </subcellularLocation>
    <subcellularLocation>
        <location evidence="1">Membrane</location>
        <topology evidence="1">Multi-pass membrane protein</topology>
    </subcellularLocation>
</comment>
<dbReference type="Pfam" id="PF08544">
    <property type="entry name" value="GHMP_kinases_C"/>
    <property type="match status" value="1"/>
</dbReference>
<feature type="domain" description="GHMP kinase C-terminal" evidence="20">
    <location>
        <begin position="324"/>
        <end position="376"/>
    </location>
</feature>
<dbReference type="EMBL" id="CAJOBJ010003064">
    <property type="protein sequence ID" value="CAF3951712.1"/>
    <property type="molecule type" value="Genomic_DNA"/>
</dbReference>
<keyword evidence="11 17" id="KW-0067">ATP-binding</keyword>
<feature type="transmembrane region" description="Helical" evidence="18">
    <location>
        <begin position="70"/>
        <end position="88"/>
    </location>
</feature>
<evidence type="ECO:0000313" key="22">
    <source>
        <dbReference type="Proteomes" id="UP000681720"/>
    </source>
</evidence>